<dbReference type="Pfam" id="PF00583">
    <property type="entry name" value="Acetyltransf_1"/>
    <property type="match status" value="1"/>
</dbReference>
<keyword evidence="1 5" id="KW-0808">Transferase</keyword>
<dbReference type="PANTHER" id="PTHR43877">
    <property type="entry name" value="AMINOALKYLPHOSPHONATE N-ACETYLTRANSFERASE-RELATED-RELATED"/>
    <property type="match status" value="1"/>
</dbReference>
<dbReference type="InterPro" id="IPR050832">
    <property type="entry name" value="Bact_Acetyltransf"/>
</dbReference>
<keyword evidence="6" id="KW-1185">Reference proteome</keyword>
<dbReference type="Proteomes" id="UP000294114">
    <property type="component" value="Unassembled WGS sequence"/>
</dbReference>
<keyword evidence="3" id="KW-0963">Cytoplasm</keyword>
<accession>A0A4Q8BJ81</accession>
<dbReference type="AlphaFoldDB" id="A0A4Q8BJ81"/>
<proteinExistence type="inferred from homology"/>
<organism evidence="5 6">
    <name type="scientific">Micromonospora kangleipakensis</name>
    <dbReference type="NCBI Taxonomy" id="1077942"/>
    <lineage>
        <taxon>Bacteria</taxon>
        <taxon>Bacillati</taxon>
        <taxon>Actinomycetota</taxon>
        <taxon>Actinomycetes</taxon>
        <taxon>Micromonosporales</taxon>
        <taxon>Micromonosporaceae</taxon>
        <taxon>Micromonospora</taxon>
    </lineage>
</organism>
<dbReference type="InterPro" id="IPR000182">
    <property type="entry name" value="GNAT_dom"/>
</dbReference>
<keyword evidence="2" id="KW-0012">Acyltransferase</keyword>
<dbReference type="EC" id="2.3.1.266" evidence="3"/>
<dbReference type="PROSITE" id="PS51186">
    <property type="entry name" value="GNAT"/>
    <property type="match status" value="1"/>
</dbReference>
<dbReference type="OrthoDB" id="529907at2"/>
<dbReference type="InterPro" id="IPR006464">
    <property type="entry name" value="AcTrfase_RimI/Ard1"/>
</dbReference>
<dbReference type="GO" id="GO:0005737">
    <property type="term" value="C:cytoplasm"/>
    <property type="evidence" value="ECO:0007669"/>
    <property type="project" value="UniProtKB-SubCell"/>
</dbReference>
<evidence type="ECO:0000313" key="5">
    <source>
        <dbReference type="EMBL" id="RZU78157.1"/>
    </source>
</evidence>
<evidence type="ECO:0000256" key="1">
    <source>
        <dbReference type="ARBA" id="ARBA00022679"/>
    </source>
</evidence>
<comment type="similarity">
    <text evidence="3">Belongs to the acetyltransferase family. RimI subfamily.</text>
</comment>
<protein>
    <recommendedName>
        <fullName evidence="3">[Ribosomal protein bS18]-alanine N-acetyltransferase</fullName>
        <ecNumber evidence="3">2.3.1.266</ecNumber>
    </recommendedName>
</protein>
<sequence length="150" mass="16864">MSAVRLSRFRWWHIDQVLPIEADLFGAEQWSPAMFWNELANGHHYLVATDDAGELLGYAGLIVAPPDEAWVQNIAVRRDAQRRGIGRLLLEALLAEAARRGARSTLLEVAADNGPAQRLYATYGFEPIGVRRGYYQPSNTDALVMRRNED</sequence>
<dbReference type="GO" id="GO:0008999">
    <property type="term" value="F:protein-N-terminal-alanine acetyltransferase activity"/>
    <property type="evidence" value="ECO:0007669"/>
    <property type="project" value="UniProtKB-EC"/>
</dbReference>
<evidence type="ECO:0000256" key="3">
    <source>
        <dbReference type="RuleBase" id="RU363094"/>
    </source>
</evidence>
<comment type="subcellular location">
    <subcellularLocation>
        <location evidence="3">Cytoplasm</location>
    </subcellularLocation>
</comment>
<dbReference type="CDD" id="cd04301">
    <property type="entry name" value="NAT_SF"/>
    <property type="match status" value="1"/>
</dbReference>
<dbReference type="RefSeq" id="WP_130340014.1">
    <property type="nucleotide sequence ID" value="NZ_SHLD01000001.1"/>
</dbReference>
<name>A0A4Q8BJ81_9ACTN</name>
<dbReference type="Gene3D" id="3.40.630.30">
    <property type="match status" value="1"/>
</dbReference>
<evidence type="ECO:0000259" key="4">
    <source>
        <dbReference type="PROSITE" id="PS51186"/>
    </source>
</evidence>
<comment type="catalytic activity">
    <reaction evidence="3">
        <text>N-terminal L-alanyl-[ribosomal protein bS18] + acetyl-CoA = N-terminal N(alpha)-acetyl-L-alanyl-[ribosomal protein bS18] + CoA + H(+)</text>
        <dbReference type="Rhea" id="RHEA:43756"/>
        <dbReference type="Rhea" id="RHEA-COMP:10676"/>
        <dbReference type="Rhea" id="RHEA-COMP:10677"/>
        <dbReference type="ChEBI" id="CHEBI:15378"/>
        <dbReference type="ChEBI" id="CHEBI:57287"/>
        <dbReference type="ChEBI" id="CHEBI:57288"/>
        <dbReference type="ChEBI" id="CHEBI:64718"/>
        <dbReference type="ChEBI" id="CHEBI:83683"/>
        <dbReference type="EC" id="2.3.1.266"/>
    </reaction>
</comment>
<gene>
    <name evidence="5" type="ORF">EV384_6909</name>
</gene>
<feature type="domain" description="N-acetyltransferase" evidence="4">
    <location>
        <begin position="4"/>
        <end position="150"/>
    </location>
</feature>
<evidence type="ECO:0000313" key="6">
    <source>
        <dbReference type="Proteomes" id="UP000294114"/>
    </source>
</evidence>
<comment type="function">
    <text evidence="3">Acetylates the N-terminal alanine of ribosomal protein bS18.</text>
</comment>
<reference evidence="5 6" key="1">
    <citation type="submission" date="2019-02" db="EMBL/GenBank/DDBJ databases">
        <title>Sequencing the genomes of 1000 actinobacteria strains.</title>
        <authorList>
            <person name="Klenk H.-P."/>
        </authorList>
    </citation>
    <scope>NUCLEOTIDE SEQUENCE [LARGE SCALE GENOMIC DNA]</scope>
    <source>
        <strain evidence="5 6">DSM 45612</strain>
    </source>
</reference>
<evidence type="ECO:0000256" key="2">
    <source>
        <dbReference type="ARBA" id="ARBA00023315"/>
    </source>
</evidence>
<comment type="caution">
    <text evidence="5">The sequence shown here is derived from an EMBL/GenBank/DDBJ whole genome shotgun (WGS) entry which is preliminary data.</text>
</comment>
<dbReference type="NCBIfam" id="TIGR01575">
    <property type="entry name" value="rimI"/>
    <property type="match status" value="1"/>
</dbReference>
<dbReference type="InterPro" id="IPR016181">
    <property type="entry name" value="Acyl_CoA_acyltransferase"/>
</dbReference>
<dbReference type="SUPFAM" id="SSF55729">
    <property type="entry name" value="Acyl-CoA N-acyltransferases (Nat)"/>
    <property type="match status" value="1"/>
</dbReference>
<dbReference type="EMBL" id="SHLD01000001">
    <property type="protein sequence ID" value="RZU78157.1"/>
    <property type="molecule type" value="Genomic_DNA"/>
</dbReference>